<dbReference type="AlphaFoldDB" id="A0A6C0DQI4"/>
<protein>
    <submittedName>
        <fullName evidence="1">Uncharacterized protein</fullName>
    </submittedName>
</protein>
<sequence length="336" mass="36593">MSTPRFAAVYQQFLGEMELTFPELEKSAAAAFKNTSWAEFSKAVAPVLHQIAVRDGSIFTDKGAAIAPGVVMTKKLWKDAGKATQKAIWDFLSSLVLLASYEKRHSTNSVDGGASEEPDFSKFFDVSGADVDLRKMFETLGSQFSGQSFSSFFDGIKEAAETMKEQFGASMGISGENPFPEKMFKGHIAKIAEDLAREFKPEDFGLSTEMLEGGGSAATFEYLQTIFSKNPELLMRGAKKIASRIQDKLKNGSVTREQLIAEAEELMQGFKDNPMFKQVFEQLNAGLRGAGDFGMGGGSNEPSARRKAAVDRLREKLAAKQAAAAAAKKPDAEKKK</sequence>
<reference evidence="1" key="1">
    <citation type="journal article" date="2020" name="Nature">
        <title>Giant virus diversity and host interactions through global metagenomics.</title>
        <authorList>
            <person name="Schulz F."/>
            <person name="Roux S."/>
            <person name="Paez-Espino D."/>
            <person name="Jungbluth S."/>
            <person name="Walsh D.A."/>
            <person name="Denef V.J."/>
            <person name="McMahon K.D."/>
            <person name="Konstantinidis K.T."/>
            <person name="Eloe-Fadrosh E.A."/>
            <person name="Kyrpides N.C."/>
            <person name="Woyke T."/>
        </authorList>
    </citation>
    <scope>NUCLEOTIDE SEQUENCE</scope>
    <source>
        <strain evidence="1">GVMAG-M-3300023174-57</strain>
    </source>
</reference>
<name>A0A6C0DQI4_9ZZZZ</name>
<organism evidence="1">
    <name type="scientific">viral metagenome</name>
    <dbReference type="NCBI Taxonomy" id="1070528"/>
    <lineage>
        <taxon>unclassified sequences</taxon>
        <taxon>metagenomes</taxon>
        <taxon>organismal metagenomes</taxon>
    </lineage>
</organism>
<dbReference type="EMBL" id="MN739664">
    <property type="protein sequence ID" value="QHT19178.1"/>
    <property type="molecule type" value="Genomic_DNA"/>
</dbReference>
<proteinExistence type="predicted"/>
<accession>A0A6C0DQI4</accession>
<evidence type="ECO:0000313" key="1">
    <source>
        <dbReference type="EMBL" id="QHT19178.1"/>
    </source>
</evidence>